<reference evidence="1 2" key="1">
    <citation type="journal article" date="2015" name="Fungal Genet. Biol.">
        <title>Evolution of novel wood decay mechanisms in Agaricales revealed by the genome sequences of Fistulina hepatica and Cylindrobasidium torrendii.</title>
        <authorList>
            <person name="Floudas D."/>
            <person name="Held B.W."/>
            <person name="Riley R."/>
            <person name="Nagy L.G."/>
            <person name="Koehler G."/>
            <person name="Ransdell A.S."/>
            <person name="Younus H."/>
            <person name="Chow J."/>
            <person name="Chiniquy J."/>
            <person name="Lipzen A."/>
            <person name="Tritt A."/>
            <person name="Sun H."/>
            <person name="Haridas S."/>
            <person name="LaButti K."/>
            <person name="Ohm R.A."/>
            <person name="Kues U."/>
            <person name="Blanchette R.A."/>
            <person name="Grigoriev I.V."/>
            <person name="Minto R.E."/>
            <person name="Hibbett D.S."/>
        </authorList>
    </citation>
    <scope>NUCLEOTIDE SEQUENCE [LARGE SCALE GENOMIC DNA]</scope>
    <source>
        <strain evidence="1 2">ATCC 64428</strain>
    </source>
</reference>
<name>A0A0D7A5I9_9AGAR</name>
<keyword evidence="2" id="KW-1185">Reference proteome</keyword>
<dbReference type="OrthoDB" id="5367135at2759"/>
<dbReference type="EMBL" id="KN882045">
    <property type="protein sequence ID" value="KIY45975.1"/>
    <property type="molecule type" value="Genomic_DNA"/>
</dbReference>
<gene>
    <name evidence="1" type="ORF">FISHEDRAFT_60815</name>
</gene>
<sequence length="422" mass="47093">MAGADFEDWMDPSWDDDAEYTVPPGLIYVDVLAMRGWSVKFTFMKDGKEKTGSGFFVDIDLPTDYVILTAAHNLWSLESDTPSTDIKIEYPSSTGSGIESYTIAQQTQDSVYVNKPYHEKSSQQRGEPEVDYGFLRIPRKPGEPRRGFGLSLKLAYADFFTGDMHIQGFQDKSKPGQPIQSSGACVECYPARVEYSIKTQPGISGSVVWVEFAGSPFAVAIHNNGPEYAGGGSRGARITEAMMREVFKWLGDAKLKENVRLQVVDLRRQARPGQPSLAPPNGLFLSFETSFGFGRVRLGTGTSFDLIPAQLLNGPEELYVLKAHASGKWLKFEPMKNRVVLEDKWNDNCTFRMDTSSPTAKQPWGSLVVPERDPNMDKLKGESYVLRMEANYLSLTEPEAESSEVSLVRYPTQDLFVKFSFA</sequence>
<evidence type="ECO:0000313" key="2">
    <source>
        <dbReference type="Proteomes" id="UP000054144"/>
    </source>
</evidence>
<dbReference type="Proteomes" id="UP000054144">
    <property type="component" value="Unassembled WGS sequence"/>
</dbReference>
<accession>A0A0D7A5I9</accession>
<organism evidence="1 2">
    <name type="scientific">Fistulina hepatica ATCC 64428</name>
    <dbReference type="NCBI Taxonomy" id="1128425"/>
    <lineage>
        <taxon>Eukaryota</taxon>
        <taxon>Fungi</taxon>
        <taxon>Dikarya</taxon>
        <taxon>Basidiomycota</taxon>
        <taxon>Agaricomycotina</taxon>
        <taxon>Agaricomycetes</taxon>
        <taxon>Agaricomycetidae</taxon>
        <taxon>Agaricales</taxon>
        <taxon>Fistulinaceae</taxon>
        <taxon>Fistulina</taxon>
    </lineage>
</organism>
<evidence type="ECO:0008006" key="3">
    <source>
        <dbReference type="Google" id="ProtNLM"/>
    </source>
</evidence>
<dbReference type="InterPro" id="IPR009003">
    <property type="entry name" value="Peptidase_S1_PA"/>
</dbReference>
<dbReference type="InterPro" id="IPR043504">
    <property type="entry name" value="Peptidase_S1_PA_chymotrypsin"/>
</dbReference>
<dbReference type="Gene3D" id="2.40.10.10">
    <property type="entry name" value="Trypsin-like serine proteases"/>
    <property type="match status" value="2"/>
</dbReference>
<dbReference type="AlphaFoldDB" id="A0A0D7A5I9"/>
<proteinExistence type="predicted"/>
<protein>
    <recommendedName>
        <fullName evidence="3">Serine protease</fullName>
    </recommendedName>
</protein>
<dbReference type="SUPFAM" id="SSF50494">
    <property type="entry name" value="Trypsin-like serine proteases"/>
    <property type="match status" value="1"/>
</dbReference>
<evidence type="ECO:0000313" key="1">
    <source>
        <dbReference type="EMBL" id="KIY45975.1"/>
    </source>
</evidence>